<proteinExistence type="predicted"/>
<dbReference type="EMBL" id="CM029052">
    <property type="protein sequence ID" value="KAG2556483.1"/>
    <property type="molecule type" value="Genomic_DNA"/>
</dbReference>
<gene>
    <name evidence="4" type="ORF">PVAP13_8NG151400</name>
</gene>
<dbReference type="PANTHER" id="PTHR48025:SF11">
    <property type="entry name" value="RNA-BINDING PROTEIN CP33, CHLOROPLASTIC"/>
    <property type="match status" value="1"/>
</dbReference>
<dbReference type="InterPro" id="IPR000504">
    <property type="entry name" value="RRM_dom"/>
</dbReference>
<evidence type="ECO:0000313" key="4">
    <source>
        <dbReference type="EMBL" id="KAG2556483.1"/>
    </source>
</evidence>
<dbReference type="Pfam" id="PF00076">
    <property type="entry name" value="RRM_1"/>
    <property type="match status" value="1"/>
</dbReference>
<feature type="domain" description="RRM" evidence="3">
    <location>
        <begin position="109"/>
        <end position="188"/>
    </location>
</feature>
<dbReference type="SMART" id="SM00360">
    <property type="entry name" value="RRM"/>
    <property type="match status" value="1"/>
</dbReference>
<dbReference type="InterPro" id="IPR050502">
    <property type="entry name" value="Euk_RNA-bind_prot"/>
</dbReference>
<dbReference type="SUPFAM" id="SSF54928">
    <property type="entry name" value="RNA-binding domain, RBD"/>
    <property type="match status" value="1"/>
</dbReference>
<keyword evidence="1 2" id="KW-0694">RNA-binding</keyword>
<organism evidence="4 5">
    <name type="scientific">Panicum virgatum</name>
    <name type="common">Blackwell switchgrass</name>
    <dbReference type="NCBI Taxonomy" id="38727"/>
    <lineage>
        <taxon>Eukaryota</taxon>
        <taxon>Viridiplantae</taxon>
        <taxon>Streptophyta</taxon>
        <taxon>Embryophyta</taxon>
        <taxon>Tracheophyta</taxon>
        <taxon>Spermatophyta</taxon>
        <taxon>Magnoliopsida</taxon>
        <taxon>Liliopsida</taxon>
        <taxon>Poales</taxon>
        <taxon>Poaceae</taxon>
        <taxon>PACMAD clade</taxon>
        <taxon>Panicoideae</taxon>
        <taxon>Panicodae</taxon>
        <taxon>Paniceae</taxon>
        <taxon>Panicinae</taxon>
        <taxon>Panicum</taxon>
        <taxon>Panicum sect. Hiantes</taxon>
    </lineage>
</organism>
<dbReference type="Gene3D" id="3.30.70.330">
    <property type="match status" value="1"/>
</dbReference>
<comment type="caution">
    <text evidence="4">The sequence shown here is derived from an EMBL/GenBank/DDBJ whole genome shotgun (WGS) entry which is preliminary data.</text>
</comment>
<dbReference type="GO" id="GO:0003729">
    <property type="term" value="F:mRNA binding"/>
    <property type="evidence" value="ECO:0007669"/>
    <property type="project" value="TreeGrafter"/>
</dbReference>
<sequence length="188" mass="20766">MCYEDIGDDNGRASDIDSLASYQLPWVKRDGKSLADHILFLGRPSSFAMDAVQPGMSGGSGFHDDTSEFVEQLPAKWNCEAAMWFTPQPVFATTEKGSPKPNQQFGADFRIYVGNLSRKMDSNQLRRFFSKHGKVVDARVVYEFDRKTGDSRGFGFVTMASTVGGEPAGAIVNNILDLRRSVTVPVEK</sequence>
<dbReference type="AlphaFoldDB" id="A0A8T0P3Y9"/>
<name>A0A8T0P3Y9_PANVG</name>
<evidence type="ECO:0000259" key="3">
    <source>
        <dbReference type="PROSITE" id="PS50102"/>
    </source>
</evidence>
<dbReference type="GO" id="GO:0009535">
    <property type="term" value="C:chloroplast thylakoid membrane"/>
    <property type="evidence" value="ECO:0007669"/>
    <property type="project" value="TreeGrafter"/>
</dbReference>
<dbReference type="InterPro" id="IPR035979">
    <property type="entry name" value="RBD_domain_sf"/>
</dbReference>
<evidence type="ECO:0000256" key="2">
    <source>
        <dbReference type="PROSITE-ProRule" id="PRU00176"/>
    </source>
</evidence>
<protein>
    <recommendedName>
        <fullName evidence="3">RRM domain-containing protein</fullName>
    </recommendedName>
</protein>
<dbReference type="PROSITE" id="PS50102">
    <property type="entry name" value="RRM"/>
    <property type="match status" value="1"/>
</dbReference>
<keyword evidence="5" id="KW-1185">Reference proteome</keyword>
<dbReference type="InterPro" id="IPR012677">
    <property type="entry name" value="Nucleotide-bd_a/b_plait_sf"/>
</dbReference>
<reference evidence="4" key="1">
    <citation type="submission" date="2020-05" db="EMBL/GenBank/DDBJ databases">
        <title>WGS assembly of Panicum virgatum.</title>
        <authorList>
            <person name="Lovell J.T."/>
            <person name="Jenkins J."/>
            <person name="Shu S."/>
            <person name="Juenger T.E."/>
            <person name="Schmutz J."/>
        </authorList>
    </citation>
    <scope>NUCLEOTIDE SEQUENCE</scope>
    <source>
        <strain evidence="4">AP13</strain>
    </source>
</reference>
<evidence type="ECO:0000256" key="1">
    <source>
        <dbReference type="ARBA" id="ARBA00022884"/>
    </source>
</evidence>
<dbReference type="PANTHER" id="PTHR48025">
    <property type="entry name" value="OS02G0815200 PROTEIN"/>
    <property type="match status" value="1"/>
</dbReference>
<dbReference type="GO" id="GO:1901259">
    <property type="term" value="P:chloroplast rRNA processing"/>
    <property type="evidence" value="ECO:0007669"/>
    <property type="project" value="TreeGrafter"/>
</dbReference>
<accession>A0A8T0P3Y9</accession>
<evidence type="ECO:0000313" key="5">
    <source>
        <dbReference type="Proteomes" id="UP000823388"/>
    </source>
</evidence>
<dbReference type="Proteomes" id="UP000823388">
    <property type="component" value="Chromosome 8N"/>
</dbReference>